<comment type="cofactor">
    <cofactor evidence="1">
        <name>heme</name>
        <dbReference type="ChEBI" id="CHEBI:30413"/>
    </cofactor>
</comment>
<dbReference type="InterPro" id="IPR001128">
    <property type="entry name" value="Cyt_P450"/>
</dbReference>
<dbReference type="SUPFAM" id="SSF48264">
    <property type="entry name" value="Cytochrome P450"/>
    <property type="match status" value="1"/>
</dbReference>
<dbReference type="PROSITE" id="PS00086">
    <property type="entry name" value="CYTOCHROME_P450"/>
    <property type="match status" value="1"/>
</dbReference>
<keyword evidence="3" id="KW-0479">Metal-binding</keyword>
<dbReference type="InterPro" id="IPR002401">
    <property type="entry name" value="Cyt_P450_E_grp-I"/>
</dbReference>
<dbReference type="Pfam" id="PF00067">
    <property type="entry name" value="p450"/>
    <property type="match status" value="1"/>
</dbReference>
<evidence type="ECO:0000313" key="5">
    <source>
        <dbReference type="Proteomes" id="UP000606396"/>
    </source>
</evidence>
<evidence type="ECO:0000256" key="1">
    <source>
        <dbReference type="ARBA" id="ARBA00001971"/>
    </source>
</evidence>
<dbReference type="RefSeq" id="WP_190950755.1">
    <property type="nucleotide sequence ID" value="NZ_JACJTC010000014.1"/>
</dbReference>
<dbReference type="EMBL" id="JACJTC010000014">
    <property type="protein sequence ID" value="MBD2613495.1"/>
    <property type="molecule type" value="Genomic_DNA"/>
</dbReference>
<gene>
    <name evidence="4" type="ORF">H6G94_19820</name>
</gene>
<dbReference type="Proteomes" id="UP000606396">
    <property type="component" value="Unassembled WGS sequence"/>
</dbReference>
<dbReference type="PRINTS" id="PR00463">
    <property type="entry name" value="EP450I"/>
</dbReference>
<protein>
    <submittedName>
        <fullName evidence="4">Cytochrome P450</fullName>
    </submittedName>
</protein>
<sequence length="460" mass="53270">MTTTYNLPDGPQIPRWLRTIKFISQPVKYVDDFAKIYGDTFTIQSNPSDNPIVYFSQPEALEQIFTSDLSSFEVGRGNTGLRFLLGDRSFMLSDGERHQRQRQLLAPPFHGERMRAYGEDIRQITQQVSHQWQMNKPLKIRNSMQEITLRVILRVVFGLEAGERFEELRRSLSDLLDFMTSPLMSSAFFFNFMQKDFGAWSPWGWILQQQKKIDELIYTLLRERRAQPQQNRQDILSLMMAARYDDGQGMSDKELHDELMTLLVAGHETTASALTWAFYWIDYLPEVRENLLWELPTVAANTDLSTIAKLPYLTAVCQETLRIYPIAMNAFFRIVKNPIEIMGYKLPKGTLIIPSIYLAHHREQVYPQPKQFKPERFLERQYSPYEYLPFGGGNRRCIGMAFAMYEMKIVLATILSEFQLSLVNKRPVRPVRRGLTTAAPAGMRMIPSPQVKLANTPALV</sequence>
<dbReference type="PANTHER" id="PTHR24305:SF166">
    <property type="entry name" value="CYTOCHROME P450 12A4, MITOCHONDRIAL-RELATED"/>
    <property type="match status" value="1"/>
</dbReference>
<comment type="caution">
    <text evidence="4">The sequence shown here is derived from an EMBL/GenBank/DDBJ whole genome shotgun (WGS) entry which is preliminary data.</text>
</comment>
<evidence type="ECO:0000313" key="4">
    <source>
        <dbReference type="EMBL" id="MBD2613495.1"/>
    </source>
</evidence>
<evidence type="ECO:0000256" key="2">
    <source>
        <dbReference type="ARBA" id="ARBA00010617"/>
    </source>
</evidence>
<keyword evidence="3" id="KW-0408">Iron</keyword>
<name>A0ABR8HE84_NOSPU</name>
<dbReference type="InterPro" id="IPR036396">
    <property type="entry name" value="Cyt_P450_sf"/>
</dbReference>
<organism evidence="4 5">
    <name type="scientific">Nostoc punctiforme FACHB-252</name>
    <dbReference type="NCBI Taxonomy" id="1357509"/>
    <lineage>
        <taxon>Bacteria</taxon>
        <taxon>Bacillati</taxon>
        <taxon>Cyanobacteriota</taxon>
        <taxon>Cyanophyceae</taxon>
        <taxon>Nostocales</taxon>
        <taxon>Nostocaceae</taxon>
        <taxon>Nostoc</taxon>
    </lineage>
</organism>
<keyword evidence="3" id="KW-0503">Monooxygenase</keyword>
<accession>A0ABR8HE84</accession>
<dbReference type="PRINTS" id="PR00385">
    <property type="entry name" value="P450"/>
</dbReference>
<evidence type="ECO:0000256" key="3">
    <source>
        <dbReference type="RuleBase" id="RU000461"/>
    </source>
</evidence>
<dbReference type="Gene3D" id="1.10.630.10">
    <property type="entry name" value="Cytochrome P450"/>
    <property type="match status" value="1"/>
</dbReference>
<dbReference type="InterPro" id="IPR050121">
    <property type="entry name" value="Cytochrome_P450_monoxygenase"/>
</dbReference>
<keyword evidence="5" id="KW-1185">Reference proteome</keyword>
<keyword evidence="3" id="KW-0560">Oxidoreductase</keyword>
<keyword evidence="3" id="KW-0349">Heme</keyword>
<dbReference type="InterPro" id="IPR017972">
    <property type="entry name" value="Cyt_P450_CS"/>
</dbReference>
<comment type="similarity">
    <text evidence="2 3">Belongs to the cytochrome P450 family.</text>
</comment>
<reference evidence="4 5" key="1">
    <citation type="journal article" date="2020" name="ISME J.">
        <title>Comparative genomics reveals insights into cyanobacterial evolution and habitat adaptation.</title>
        <authorList>
            <person name="Chen M.Y."/>
            <person name="Teng W.K."/>
            <person name="Zhao L."/>
            <person name="Hu C.X."/>
            <person name="Zhou Y.K."/>
            <person name="Han B.P."/>
            <person name="Song L.R."/>
            <person name="Shu W.S."/>
        </authorList>
    </citation>
    <scope>NUCLEOTIDE SEQUENCE [LARGE SCALE GENOMIC DNA]</scope>
    <source>
        <strain evidence="4 5">FACHB-252</strain>
    </source>
</reference>
<proteinExistence type="inferred from homology"/>
<dbReference type="CDD" id="cd11053">
    <property type="entry name" value="CYP110-like"/>
    <property type="match status" value="1"/>
</dbReference>
<dbReference type="PANTHER" id="PTHR24305">
    <property type="entry name" value="CYTOCHROME P450"/>
    <property type="match status" value="1"/>
</dbReference>